<feature type="active site" evidence="6">
    <location>
        <position position="98"/>
    </location>
</feature>
<name>A0AAV7FB66_ARIFI</name>
<evidence type="ECO:0000256" key="1">
    <source>
        <dbReference type="ARBA" id="ARBA00007447"/>
    </source>
</evidence>
<keyword evidence="10" id="KW-1185">Reference proteome</keyword>
<accession>A0AAV7FB66</accession>
<evidence type="ECO:0000313" key="10">
    <source>
        <dbReference type="Proteomes" id="UP000825729"/>
    </source>
</evidence>
<dbReference type="InterPro" id="IPR001461">
    <property type="entry name" value="Aspartic_peptidase_A1"/>
</dbReference>
<dbReference type="Gene3D" id="2.40.70.10">
    <property type="entry name" value="Acid Proteases"/>
    <property type="match status" value="2"/>
</dbReference>
<reference evidence="9 10" key="1">
    <citation type="submission" date="2021-07" db="EMBL/GenBank/DDBJ databases">
        <title>The Aristolochia fimbriata genome: insights into angiosperm evolution, floral development and chemical biosynthesis.</title>
        <authorList>
            <person name="Jiao Y."/>
        </authorList>
    </citation>
    <scope>NUCLEOTIDE SEQUENCE [LARGE SCALE GENOMIC DNA]</scope>
    <source>
        <strain evidence="9">IBCAS-2021</strain>
        <tissue evidence="9">Leaf</tissue>
    </source>
</reference>
<keyword evidence="3" id="KW-0064">Aspartyl protease</keyword>
<evidence type="ECO:0000256" key="3">
    <source>
        <dbReference type="ARBA" id="ARBA00022750"/>
    </source>
</evidence>
<keyword evidence="5" id="KW-0325">Glycoprotein</keyword>
<dbReference type="GO" id="GO:0004190">
    <property type="term" value="F:aspartic-type endopeptidase activity"/>
    <property type="evidence" value="ECO:0007669"/>
    <property type="project" value="UniProtKB-KW"/>
</dbReference>
<feature type="signal peptide" evidence="7">
    <location>
        <begin position="1"/>
        <end position="26"/>
    </location>
</feature>
<dbReference type="SUPFAM" id="SSF50630">
    <property type="entry name" value="Acid proteases"/>
    <property type="match status" value="1"/>
</dbReference>
<sequence length="494" mass="52720">MPALSGAGWVILGAVAVLLLLGAAGAFPATLKLERAFPVKGNVELSHLRARDRARHGRLLQGVVDFPVEGSADPFTVGLYFTRVKLGSPPKEFYVQIDTGSDILWVTCNPCDGCPKSSGLGLDLKLFDPFTSSSASLVSCSHEVCNVAIETQNAFCASESGDSHCNYTYNYGDGSGTKGYYVSDTLYYDTVVGNDLIANSSTSIVFGCSVSQSGDLTKPERAVDGIFGFGRNELSVISQLSSHGLSPKAFSHCLKGTENGGGILVLGEVVEPGIVYTPLVSSAYHYNLNLQSIAVNGQVLPIDPSAFATTTTRGTIIDSGTTLAYLIEEAFDPFVTALLSSISPSVQAFVWKGNQCFTITSSVEETFPSVTLTFEGDASMILKPEDYLLQQASVDGTMTWCIGWQRVQGQGITILGDLVMKDKIFVYDLAGQRIGWANYDCSLSVNVSASSGKSDYVDTNQLSVSGSSSLKDAFCAQVVAIFLVRILLFWVSHL</sequence>
<dbReference type="AlphaFoldDB" id="A0AAV7FB66"/>
<dbReference type="GO" id="GO:0006508">
    <property type="term" value="P:proteolysis"/>
    <property type="evidence" value="ECO:0007669"/>
    <property type="project" value="UniProtKB-KW"/>
</dbReference>
<keyword evidence="2" id="KW-0645">Protease</keyword>
<feature type="active site" evidence="6">
    <location>
        <position position="318"/>
    </location>
</feature>
<dbReference type="EMBL" id="JAINDJ010000002">
    <property type="protein sequence ID" value="KAG9456828.1"/>
    <property type="molecule type" value="Genomic_DNA"/>
</dbReference>
<evidence type="ECO:0000256" key="2">
    <source>
        <dbReference type="ARBA" id="ARBA00022670"/>
    </source>
</evidence>
<dbReference type="InterPro" id="IPR032799">
    <property type="entry name" value="TAXi_C"/>
</dbReference>
<comment type="caution">
    <text evidence="9">The sequence shown here is derived from an EMBL/GenBank/DDBJ whole genome shotgun (WGS) entry which is preliminary data.</text>
</comment>
<dbReference type="FunFam" id="2.40.70.10:FF:000018">
    <property type="entry name" value="Aspartic proteinase-like protein 2"/>
    <property type="match status" value="1"/>
</dbReference>
<comment type="similarity">
    <text evidence="1">Belongs to the peptidase A1 family.</text>
</comment>
<evidence type="ECO:0000256" key="6">
    <source>
        <dbReference type="PIRSR" id="PIRSR601461-1"/>
    </source>
</evidence>
<dbReference type="Pfam" id="PF14543">
    <property type="entry name" value="TAXi_N"/>
    <property type="match status" value="1"/>
</dbReference>
<evidence type="ECO:0000256" key="5">
    <source>
        <dbReference type="ARBA" id="ARBA00023180"/>
    </source>
</evidence>
<dbReference type="InterPro" id="IPR033121">
    <property type="entry name" value="PEPTIDASE_A1"/>
</dbReference>
<feature type="domain" description="Peptidase A1" evidence="8">
    <location>
        <begin position="80"/>
        <end position="437"/>
    </location>
</feature>
<dbReference type="FunFam" id="2.40.70.10:FF:000020">
    <property type="entry name" value="Aspartic proteinase-like protein 2"/>
    <property type="match status" value="1"/>
</dbReference>
<evidence type="ECO:0000256" key="7">
    <source>
        <dbReference type="SAM" id="SignalP"/>
    </source>
</evidence>
<dbReference type="PANTHER" id="PTHR13683">
    <property type="entry name" value="ASPARTYL PROTEASES"/>
    <property type="match status" value="1"/>
</dbReference>
<evidence type="ECO:0000259" key="8">
    <source>
        <dbReference type="PROSITE" id="PS51767"/>
    </source>
</evidence>
<dbReference type="PANTHER" id="PTHR13683:SF875">
    <property type="entry name" value="EUKARYOTIC ASPARTYL PROTEASE FAMILY PROTEIN"/>
    <property type="match status" value="1"/>
</dbReference>
<dbReference type="InterPro" id="IPR034161">
    <property type="entry name" value="Pepsin-like_plant"/>
</dbReference>
<evidence type="ECO:0000313" key="9">
    <source>
        <dbReference type="EMBL" id="KAG9456828.1"/>
    </source>
</evidence>
<gene>
    <name evidence="9" type="ORF">H6P81_001336</name>
</gene>
<proteinExistence type="inferred from homology"/>
<organism evidence="9 10">
    <name type="scientific">Aristolochia fimbriata</name>
    <name type="common">White veined hardy Dutchman's pipe vine</name>
    <dbReference type="NCBI Taxonomy" id="158543"/>
    <lineage>
        <taxon>Eukaryota</taxon>
        <taxon>Viridiplantae</taxon>
        <taxon>Streptophyta</taxon>
        <taxon>Embryophyta</taxon>
        <taxon>Tracheophyta</taxon>
        <taxon>Spermatophyta</taxon>
        <taxon>Magnoliopsida</taxon>
        <taxon>Magnoliidae</taxon>
        <taxon>Piperales</taxon>
        <taxon>Aristolochiaceae</taxon>
        <taxon>Aristolochia</taxon>
    </lineage>
</organism>
<dbReference type="PROSITE" id="PS51767">
    <property type="entry name" value="PEPTIDASE_A1"/>
    <property type="match status" value="1"/>
</dbReference>
<dbReference type="CDD" id="cd05476">
    <property type="entry name" value="pepsin_A_like_plant"/>
    <property type="match status" value="1"/>
</dbReference>
<protein>
    <recommendedName>
        <fullName evidence="8">Peptidase A1 domain-containing protein</fullName>
    </recommendedName>
</protein>
<dbReference type="InterPro" id="IPR021109">
    <property type="entry name" value="Peptidase_aspartic_dom_sf"/>
</dbReference>
<dbReference type="Pfam" id="PF14541">
    <property type="entry name" value="TAXi_C"/>
    <property type="match status" value="1"/>
</dbReference>
<dbReference type="InterPro" id="IPR032861">
    <property type="entry name" value="TAXi_N"/>
</dbReference>
<evidence type="ECO:0000256" key="4">
    <source>
        <dbReference type="ARBA" id="ARBA00022801"/>
    </source>
</evidence>
<keyword evidence="4" id="KW-0378">Hydrolase</keyword>
<dbReference type="Proteomes" id="UP000825729">
    <property type="component" value="Unassembled WGS sequence"/>
</dbReference>
<feature type="chain" id="PRO_5043910947" description="Peptidase A1 domain-containing protein" evidence="7">
    <location>
        <begin position="27"/>
        <end position="494"/>
    </location>
</feature>
<dbReference type="PRINTS" id="PR00792">
    <property type="entry name" value="PEPSIN"/>
</dbReference>
<keyword evidence="7" id="KW-0732">Signal</keyword>